<dbReference type="SUPFAM" id="SSF52540">
    <property type="entry name" value="P-loop containing nucleoside triphosphate hydrolases"/>
    <property type="match status" value="1"/>
</dbReference>
<dbReference type="Gene3D" id="1.25.40.10">
    <property type="entry name" value="Tetratricopeptide repeat domain"/>
    <property type="match status" value="1"/>
</dbReference>
<dbReference type="InterPro" id="IPR027417">
    <property type="entry name" value="P-loop_NTPase"/>
</dbReference>
<evidence type="ECO:0000256" key="2">
    <source>
        <dbReference type="ARBA" id="ARBA00022840"/>
    </source>
</evidence>
<dbReference type="InterPro" id="IPR041664">
    <property type="entry name" value="AAA_16"/>
</dbReference>
<dbReference type="PANTHER" id="PTHR16305">
    <property type="entry name" value="TESTICULAR SOLUBLE ADENYLYL CYCLASE"/>
    <property type="match status" value="1"/>
</dbReference>
<protein>
    <submittedName>
        <fullName evidence="4">LuxR family transcriptional regulator</fullName>
    </submittedName>
</protein>
<gene>
    <name evidence="4" type="ORF">GCM10010339_83760</name>
</gene>
<dbReference type="InterPro" id="IPR016032">
    <property type="entry name" value="Sig_transdc_resp-reg_C-effctor"/>
</dbReference>
<dbReference type="GO" id="GO:0005524">
    <property type="term" value="F:ATP binding"/>
    <property type="evidence" value="ECO:0007669"/>
    <property type="project" value="UniProtKB-KW"/>
</dbReference>
<dbReference type="PROSITE" id="PS00622">
    <property type="entry name" value="HTH_LUXR_1"/>
    <property type="match status" value="1"/>
</dbReference>
<dbReference type="Gene3D" id="3.40.50.300">
    <property type="entry name" value="P-loop containing nucleotide triphosphate hydrolases"/>
    <property type="match status" value="1"/>
</dbReference>
<evidence type="ECO:0000256" key="1">
    <source>
        <dbReference type="ARBA" id="ARBA00022741"/>
    </source>
</evidence>
<organism evidence="4 5">
    <name type="scientific">Streptomyces alanosinicus</name>
    <dbReference type="NCBI Taxonomy" id="68171"/>
    <lineage>
        <taxon>Bacteria</taxon>
        <taxon>Bacillati</taxon>
        <taxon>Actinomycetota</taxon>
        <taxon>Actinomycetes</taxon>
        <taxon>Kitasatosporales</taxon>
        <taxon>Streptomycetaceae</taxon>
        <taxon>Streptomyces</taxon>
    </lineage>
</organism>
<dbReference type="InterPro" id="IPR036388">
    <property type="entry name" value="WH-like_DNA-bd_sf"/>
</dbReference>
<dbReference type="SUPFAM" id="SSF46894">
    <property type="entry name" value="C-terminal effector domain of the bipartite response regulators"/>
    <property type="match status" value="1"/>
</dbReference>
<evidence type="ECO:0000259" key="3">
    <source>
        <dbReference type="PROSITE" id="PS50043"/>
    </source>
</evidence>
<dbReference type="EMBL" id="BMVG01000047">
    <property type="protein sequence ID" value="GHE14154.1"/>
    <property type="molecule type" value="Genomic_DNA"/>
</dbReference>
<evidence type="ECO:0000313" key="5">
    <source>
        <dbReference type="Proteomes" id="UP000655443"/>
    </source>
</evidence>
<dbReference type="PROSITE" id="PS50043">
    <property type="entry name" value="HTH_LUXR_2"/>
    <property type="match status" value="1"/>
</dbReference>
<dbReference type="InterPro" id="IPR011990">
    <property type="entry name" value="TPR-like_helical_dom_sf"/>
</dbReference>
<evidence type="ECO:0000313" key="4">
    <source>
        <dbReference type="EMBL" id="GHE14154.1"/>
    </source>
</evidence>
<reference evidence="4" key="2">
    <citation type="submission" date="2020-09" db="EMBL/GenBank/DDBJ databases">
        <authorList>
            <person name="Sun Q."/>
            <person name="Ohkuma M."/>
        </authorList>
    </citation>
    <scope>NUCLEOTIDE SEQUENCE</scope>
    <source>
        <strain evidence="4">JCM 4714</strain>
    </source>
</reference>
<dbReference type="GO" id="GO:0006355">
    <property type="term" value="P:regulation of DNA-templated transcription"/>
    <property type="evidence" value="ECO:0007669"/>
    <property type="project" value="InterPro"/>
</dbReference>
<dbReference type="GO" id="GO:0004016">
    <property type="term" value="F:adenylate cyclase activity"/>
    <property type="evidence" value="ECO:0007669"/>
    <property type="project" value="TreeGrafter"/>
</dbReference>
<comment type="caution">
    <text evidence="4">The sequence shown here is derived from an EMBL/GenBank/DDBJ whole genome shotgun (WGS) entry which is preliminary data.</text>
</comment>
<reference evidence="4" key="1">
    <citation type="journal article" date="2014" name="Int. J. Syst. Evol. Microbiol.">
        <title>Complete genome sequence of Corynebacterium casei LMG S-19264T (=DSM 44701T), isolated from a smear-ripened cheese.</title>
        <authorList>
            <consortium name="US DOE Joint Genome Institute (JGI-PGF)"/>
            <person name="Walter F."/>
            <person name="Albersmeier A."/>
            <person name="Kalinowski J."/>
            <person name="Ruckert C."/>
        </authorList>
    </citation>
    <scope>NUCLEOTIDE SEQUENCE</scope>
    <source>
        <strain evidence="4">JCM 4714</strain>
    </source>
</reference>
<dbReference type="InterPro" id="IPR003593">
    <property type="entry name" value="AAA+_ATPase"/>
</dbReference>
<name>A0A918YRR9_9ACTN</name>
<sequence>MLTPTSAAFGRKGGLMTQADRASVTEALESVLTTCAVGRSRAVLIEGAAGCGKSHLLDAVAERATAAGALVLTAAAGEQERRVPLGVLRQLVGSAPVFALPRTGADDAVPSEEALLTFCAELCGLALDGPVVLCLDDVQHADPQSLHHLRHLVRHARPAPILLVATSTTGTEHTQDPLFTPELTRQPHFRRIRLGLLTAQETARAAAHPPEEGTAPVGPGRPTPELHRITGGNPLLLRALLQEDGAAVPPSPPAPDGPFAEAVLTCLHRSGPLAQAAARAVATLAGLATEPLVARMLHLPGTDAPPADRSVQGALAALRACGLLDGLRFRHPSVPAAVLADASPRTRGDLHRSAAHALHGAGAPAEAVADHLLAPLADGVRSPARPEDFTLLVETARSLLAPGPGPTTRADATVDAERLLELAHGVCPDEAERAAVALRLALIGARRHPAAAESRLTAWVTGPRSARPAGWDPREPAALLLAQGRFTEAVALFGPPQDPSAEGHSPVSTLLDTPAADCEALLGTVPLTDTTFAPLVNAVRTLLYSDRPERAVFVSGELLTEAEKSGAPGWRAVCAGLHAEALLRIGDAQGARRHATAALDALPASGGGTFPYGPAAVLVQACGALGRYDEAARHVQYPVTRQILTSLYGVQYLRARGLHQLSLGQPHTALADFRKAGRVLQSWRADRAALLPWRTDAAQALLRMGRLGRARTLVEEQLTLPDATHPRVRGACLRLLAVTGSPGRRTALLRESVDELRRSGDRLETARALADLGHALHDDDRPSQGAATLRAAWNLAQQMGAVGLREELLPGSDRPAIALTAAAAGPLSDAEQRVAALAAEGLTNRGIAARLGVTVSTVEQHLTRVYRKLGVTSRADLPARPTDGAFVRG</sequence>
<dbReference type="Pfam" id="PF13191">
    <property type="entry name" value="AAA_16"/>
    <property type="match status" value="1"/>
</dbReference>
<dbReference type="AlphaFoldDB" id="A0A918YRR9"/>
<feature type="domain" description="HTH luxR-type" evidence="3">
    <location>
        <begin position="820"/>
        <end position="885"/>
    </location>
</feature>
<dbReference type="Proteomes" id="UP000655443">
    <property type="component" value="Unassembled WGS sequence"/>
</dbReference>
<keyword evidence="2" id="KW-0067">ATP-binding</keyword>
<dbReference type="GO" id="GO:0005737">
    <property type="term" value="C:cytoplasm"/>
    <property type="evidence" value="ECO:0007669"/>
    <property type="project" value="TreeGrafter"/>
</dbReference>
<proteinExistence type="predicted"/>
<dbReference type="SMART" id="SM00382">
    <property type="entry name" value="AAA"/>
    <property type="match status" value="1"/>
</dbReference>
<dbReference type="Pfam" id="PF00196">
    <property type="entry name" value="GerE"/>
    <property type="match status" value="1"/>
</dbReference>
<dbReference type="PRINTS" id="PR00038">
    <property type="entry name" value="HTHLUXR"/>
</dbReference>
<dbReference type="Gene3D" id="1.10.10.10">
    <property type="entry name" value="Winged helix-like DNA-binding domain superfamily/Winged helix DNA-binding domain"/>
    <property type="match status" value="1"/>
</dbReference>
<dbReference type="CDD" id="cd06170">
    <property type="entry name" value="LuxR_C_like"/>
    <property type="match status" value="1"/>
</dbReference>
<accession>A0A918YRR9</accession>
<dbReference type="GO" id="GO:0003677">
    <property type="term" value="F:DNA binding"/>
    <property type="evidence" value="ECO:0007669"/>
    <property type="project" value="InterPro"/>
</dbReference>
<dbReference type="PANTHER" id="PTHR16305:SF35">
    <property type="entry name" value="TRANSCRIPTIONAL ACTIVATOR DOMAIN"/>
    <property type="match status" value="1"/>
</dbReference>
<keyword evidence="5" id="KW-1185">Reference proteome</keyword>
<dbReference type="SMART" id="SM00421">
    <property type="entry name" value="HTH_LUXR"/>
    <property type="match status" value="1"/>
</dbReference>
<dbReference type="InterPro" id="IPR000792">
    <property type="entry name" value="Tscrpt_reg_LuxR_C"/>
</dbReference>
<keyword evidence="1" id="KW-0547">Nucleotide-binding</keyword>